<dbReference type="AlphaFoldDB" id="A0A101M3M6"/>
<protein>
    <submittedName>
        <fullName evidence="1">Uncharacterized protein</fullName>
    </submittedName>
</protein>
<name>A0A101M3M6_PICGL</name>
<accession>A0A101M3M6</accession>
<dbReference type="EMBL" id="LKAM01000001">
    <property type="protein sequence ID" value="KUM50456.1"/>
    <property type="molecule type" value="Genomic_DNA"/>
</dbReference>
<reference evidence="1" key="1">
    <citation type="journal article" date="2015" name="Genome Biol. Evol.">
        <title>Organellar Genomes of White Spruce (Picea glauca): Assembly and Annotation.</title>
        <authorList>
            <person name="Jackman S.D."/>
            <person name="Warren R.L."/>
            <person name="Gibb E.A."/>
            <person name="Vandervalk B.P."/>
            <person name="Mohamadi H."/>
            <person name="Chu J."/>
            <person name="Raymond A."/>
            <person name="Pleasance S."/>
            <person name="Coope R."/>
            <person name="Wildung M.R."/>
            <person name="Ritland C.E."/>
            <person name="Bousquet J."/>
            <person name="Jones S.J."/>
            <person name="Bohlmann J."/>
            <person name="Birol I."/>
        </authorList>
    </citation>
    <scope>NUCLEOTIDE SEQUENCE [LARGE SCALE GENOMIC DNA]</scope>
    <source>
        <tissue evidence="1">Flushing bud</tissue>
    </source>
</reference>
<comment type="caution">
    <text evidence="1">The sequence shown here is derived from an EMBL/GenBank/DDBJ whole genome shotgun (WGS) entry which is preliminary data.</text>
</comment>
<evidence type="ECO:0000313" key="1">
    <source>
        <dbReference type="EMBL" id="KUM50456.1"/>
    </source>
</evidence>
<geneLocation type="mitochondrion" evidence="1"/>
<organism evidence="1">
    <name type="scientific">Picea glauca</name>
    <name type="common">White spruce</name>
    <name type="synonym">Pinus glauca</name>
    <dbReference type="NCBI Taxonomy" id="3330"/>
    <lineage>
        <taxon>Eukaryota</taxon>
        <taxon>Viridiplantae</taxon>
        <taxon>Streptophyta</taxon>
        <taxon>Embryophyta</taxon>
        <taxon>Tracheophyta</taxon>
        <taxon>Spermatophyta</taxon>
        <taxon>Pinopsida</taxon>
        <taxon>Pinidae</taxon>
        <taxon>Conifers I</taxon>
        <taxon>Pinales</taxon>
        <taxon>Pinaceae</taxon>
        <taxon>Picea</taxon>
    </lineage>
</organism>
<keyword evidence="1" id="KW-0496">Mitochondrion</keyword>
<proteinExistence type="predicted"/>
<sequence>MDKSFLKPFVLAPGATGFISIVGPSSCLDVIAFALTLACFPISPTFAYTYASISSTGGSTS</sequence>
<gene>
    <name evidence="1" type="ORF">ABT39_MTgene299</name>
</gene>